<evidence type="ECO:0000256" key="2">
    <source>
        <dbReference type="ARBA" id="ARBA00004429"/>
    </source>
</evidence>
<evidence type="ECO:0000313" key="14">
    <source>
        <dbReference type="Proteomes" id="UP000194450"/>
    </source>
</evidence>
<dbReference type="InterPro" id="IPR011990">
    <property type="entry name" value="TPR-like_helical_dom_sf"/>
</dbReference>
<sequence>MKWALIVVILLVVGLLLGPLWSGNTGYILIAVGQWTIETSVVAAVVMLTLAIVIVGVVVRVLSRLIRRSRLGVRWFGERRKAKAQKAYQHGLKLLLQSDYQNAEQALTRAWGYEKQQATALLGAYTAQQAGHIANARNWLQRADLQDVDVALAEFLLELNLTADYSAAAVTRIREAVQAYPQHRRVLAAAAKAFTQTHAWEDLRQLLPKLRDAGIKTETELAELEQQTFLEVFKAKGRSNSNDLYNYWRQLDKKQRRSGTIRLAYIQALLQLGQPEVAGKVLHKGLVRGYISLNRALQENLVRPGSNELLQYLQDRLKQQPNDAALLHALGRLALLGGDYSLAQRALKKAAEQAPSNAVHYDLAQSYQALGDSQLALQSFAKAMPKQA</sequence>
<dbReference type="Proteomes" id="UP000194450">
    <property type="component" value="Unassembled WGS sequence"/>
</dbReference>
<dbReference type="Pfam" id="PF07219">
    <property type="entry name" value="HemY_N"/>
    <property type="match status" value="1"/>
</dbReference>
<accession>A0A1Y6FZY2</accession>
<dbReference type="InterPro" id="IPR010817">
    <property type="entry name" value="HemY_N"/>
</dbReference>
<proteinExistence type="predicted"/>
<dbReference type="InterPro" id="IPR019734">
    <property type="entry name" value="TPR_rpt"/>
</dbReference>
<dbReference type="InterPro" id="IPR005254">
    <property type="entry name" value="Heme_biosyn_assoc_TPR_pro"/>
</dbReference>
<feature type="repeat" description="TPR" evidence="10">
    <location>
        <begin position="324"/>
        <end position="357"/>
    </location>
</feature>
<keyword evidence="4" id="KW-1003">Cell membrane</keyword>
<evidence type="ECO:0000256" key="7">
    <source>
        <dbReference type="ARBA" id="ARBA00022989"/>
    </source>
</evidence>
<dbReference type="UniPathway" id="UPA00252"/>
<evidence type="ECO:0000256" key="1">
    <source>
        <dbReference type="ARBA" id="ARBA00002962"/>
    </source>
</evidence>
<dbReference type="AlphaFoldDB" id="A0A1Y6FZY2"/>
<evidence type="ECO:0000256" key="9">
    <source>
        <dbReference type="ARBA" id="ARBA00023244"/>
    </source>
</evidence>
<dbReference type="OrthoDB" id="7067577at2"/>
<dbReference type="PROSITE" id="PS50005">
    <property type="entry name" value="TPR"/>
    <property type="match status" value="1"/>
</dbReference>
<keyword evidence="9" id="KW-0627">Porphyrin biosynthesis</keyword>
<name>A0A1Y6FZY2_9GAMM</name>
<evidence type="ECO:0000256" key="6">
    <source>
        <dbReference type="ARBA" id="ARBA00022692"/>
    </source>
</evidence>
<comment type="function">
    <text evidence="1">Involved in a late step of protoheme IX synthesis.</text>
</comment>
<evidence type="ECO:0000256" key="10">
    <source>
        <dbReference type="PROSITE-ProRule" id="PRU00339"/>
    </source>
</evidence>
<dbReference type="SUPFAM" id="SSF48452">
    <property type="entry name" value="TPR-like"/>
    <property type="match status" value="1"/>
</dbReference>
<reference evidence="14" key="1">
    <citation type="submission" date="2017-04" db="EMBL/GenBank/DDBJ databases">
        <authorList>
            <person name="Varghese N."/>
            <person name="Submissions S."/>
        </authorList>
    </citation>
    <scope>NUCLEOTIDE SEQUENCE [LARGE SCALE GENOMIC DNA]</scope>
</reference>
<comment type="pathway">
    <text evidence="3">Porphyrin-containing compound metabolism; protoheme biosynthesis.</text>
</comment>
<dbReference type="Gene3D" id="1.25.40.10">
    <property type="entry name" value="Tetratricopeptide repeat domain"/>
    <property type="match status" value="1"/>
</dbReference>
<evidence type="ECO:0000256" key="11">
    <source>
        <dbReference type="SAM" id="Phobius"/>
    </source>
</evidence>
<keyword evidence="8 11" id="KW-0472">Membrane</keyword>
<keyword evidence="10" id="KW-0802">TPR repeat</keyword>
<evidence type="ECO:0000256" key="4">
    <source>
        <dbReference type="ARBA" id="ARBA00022475"/>
    </source>
</evidence>
<dbReference type="EMBL" id="FXWH01000002">
    <property type="protein sequence ID" value="SMQ79832.1"/>
    <property type="molecule type" value="Genomic_DNA"/>
</dbReference>
<dbReference type="NCBIfam" id="TIGR00540">
    <property type="entry name" value="TPR_hemY_coli"/>
    <property type="match status" value="1"/>
</dbReference>
<dbReference type="GO" id="GO:0005886">
    <property type="term" value="C:plasma membrane"/>
    <property type="evidence" value="ECO:0007669"/>
    <property type="project" value="UniProtKB-SubCell"/>
</dbReference>
<gene>
    <name evidence="13" type="ORF">SAMN06297229_1761</name>
</gene>
<organism evidence="13 14">
    <name type="scientific">Pseudidiomarina planktonica</name>
    <dbReference type="NCBI Taxonomy" id="1323738"/>
    <lineage>
        <taxon>Bacteria</taxon>
        <taxon>Pseudomonadati</taxon>
        <taxon>Pseudomonadota</taxon>
        <taxon>Gammaproteobacteria</taxon>
        <taxon>Alteromonadales</taxon>
        <taxon>Idiomarinaceae</taxon>
        <taxon>Pseudidiomarina</taxon>
    </lineage>
</organism>
<keyword evidence="7 11" id="KW-1133">Transmembrane helix</keyword>
<keyword evidence="5" id="KW-0997">Cell inner membrane</keyword>
<evidence type="ECO:0000256" key="8">
    <source>
        <dbReference type="ARBA" id="ARBA00023136"/>
    </source>
</evidence>
<feature type="domain" description="HemY N-terminal" evidence="12">
    <location>
        <begin position="26"/>
        <end position="131"/>
    </location>
</feature>
<keyword evidence="6 11" id="KW-0812">Transmembrane</keyword>
<comment type="subcellular location">
    <subcellularLocation>
        <location evidence="2">Cell inner membrane</location>
        <topology evidence="2">Multi-pass membrane protein</topology>
    </subcellularLocation>
</comment>
<feature type="transmembrane region" description="Helical" evidence="11">
    <location>
        <begin position="41"/>
        <end position="62"/>
    </location>
</feature>
<evidence type="ECO:0000256" key="3">
    <source>
        <dbReference type="ARBA" id="ARBA00004744"/>
    </source>
</evidence>
<keyword evidence="14" id="KW-1185">Reference proteome</keyword>
<dbReference type="RefSeq" id="WP_086434909.1">
    <property type="nucleotide sequence ID" value="NZ_FXWH01000002.1"/>
</dbReference>
<evidence type="ECO:0000313" key="13">
    <source>
        <dbReference type="EMBL" id="SMQ79832.1"/>
    </source>
</evidence>
<dbReference type="GO" id="GO:0042168">
    <property type="term" value="P:heme metabolic process"/>
    <property type="evidence" value="ECO:0007669"/>
    <property type="project" value="InterPro"/>
</dbReference>
<dbReference type="GO" id="GO:0006779">
    <property type="term" value="P:porphyrin-containing compound biosynthetic process"/>
    <property type="evidence" value="ECO:0007669"/>
    <property type="project" value="UniProtKB-KW"/>
</dbReference>
<evidence type="ECO:0000256" key="5">
    <source>
        <dbReference type="ARBA" id="ARBA00022519"/>
    </source>
</evidence>
<protein>
    <submittedName>
        <fullName evidence="13">HemY protein</fullName>
    </submittedName>
</protein>
<evidence type="ECO:0000259" key="12">
    <source>
        <dbReference type="Pfam" id="PF07219"/>
    </source>
</evidence>